<reference evidence="2" key="1">
    <citation type="submission" date="2025-08" db="UniProtKB">
        <authorList>
            <consortium name="Ensembl"/>
        </authorList>
    </citation>
    <scope>IDENTIFICATION</scope>
</reference>
<proteinExistence type="predicted"/>
<dbReference type="AlphaFoldDB" id="A0A8C9KQV3"/>
<evidence type="ECO:0000313" key="3">
    <source>
        <dbReference type="Proteomes" id="UP000675900"/>
    </source>
</evidence>
<name>A0A8C9KQV3_PANTA</name>
<evidence type="ECO:0000313" key="2">
    <source>
        <dbReference type="Ensembl" id="ENSPTIP00000022252.1"/>
    </source>
</evidence>
<evidence type="ECO:0000256" key="1">
    <source>
        <dbReference type="SAM" id="Phobius"/>
    </source>
</evidence>
<reference evidence="2" key="2">
    <citation type="submission" date="2025-09" db="UniProtKB">
        <authorList>
            <consortium name="Ensembl"/>
        </authorList>
    </citation>
    <scope>IDENTIFICATION</scope>
</reference>
<organism evidence="2 3">
    <name type="scientific">Panthera tigris altaica</name>
    <name type="common">Siberian tiger</name>
    <dbReference type="NCBI Taxonomy" id="74533"/>
    <lineage>
        <taxon>Eukaryota</taxon>
        <taxon>Metazoa</taxon>
        <taxon>Chordata</taxon>
        <taxon>Craniata</taxon>
        <taxon>Vertebrata</taxon>
        <taxon>Euteleostomi</taxon>
        <taxon>Mammalia</taxon>
        <taxon>Eutheria</taxon>
        <taxon>Laurasiatheria</taxon>
        <taxon>Carnivora</taxon>
        <taxon>Feliformia</taxon>
        <taxon>Felidae</taxon>
        <taxon>Pantherinae</taxon>
        <taxon>Panthera</taxon>
    </lineage>
</organism>
<keyword evidence="1" id="KW-0472">Membrane</keyword>
<keyword evidence="3" id="KW-1185">Reference proteome</keyword>
<keyword evidence="1" id="KW-0812">Transmembrane</keyword>
<sequence>PCLLSLTPPPPKDVWPTPKALVSQARSDGCGAALSFLPLPEEKITRGKYGEGAKPETFTFALTLVFIQCVINAVFAKIWWIALGAGSMLPARSPIWVPWSPATQHYSLSTIRLRSLVNPASQSQVSSRRWSPSTVLTLPVGSPLLLC</sequence>
<dbReference type="Proteomes" id="UP000675900">
    <property type="component" value="Unassembled WGS sequence"/>
</dbReference>
<accession>A0A8C9KQV3</accession>
<protein>
    <submittedName>
        <fullName evidence="2">Uncharacterized protein</fullName>
    </submittedName>
</protein>
<keyword evidence="1" id="KW-1133">Transmembrane helix</keyword>
<dbReference type="Ensembl" id="ENSPTIT00000026661.1">
    <property type="protein sequence ID" value="ENSPTIP00000022252.1"/>
    <property type="gene ID" value="ENSPTIG00000019125.1"/>
</dbReference>
<feature type="transmembrane region" description="Helical" evidence="1">
    <location>
        <begin position="58"/>
        <end position="83"/>
    </location>
</feature>